<keyword evidence="1" id="KW-0812">Transmembrane</keyword>
<gene>
    <name evidence="2" type="ORF">ACFQJC_14400</name>
</gene>
<evidence type="ECO:0000313" key="3">
    <source>
        <dbReference type="Proteomes" id="UP001596481"/>
    </source>
</evidence>
<sequence length="149" mass="15707">MPSNNRNHPLYVALISLFFTGLWTHFGFNPIIRVSELTITTAAEATAFSQNNAFAGQFPGPGELIGILHMAALFITLAAVLACLLHGRVLGLLGGGSTYLAGLVVLDAHQLGAFLLITGLFLGTVGMLLSDSNRGGGRRGRPVAHRGLR</sequence>
<evidence type="ECO:0000313" key="2">
    <source>
        <dbReference type="EMBL" id="MFC7204707.1"/>
    </source>
</evidence>
<proteinExistence type="predicted"/>
<keyword evidence="1" id="KW-1133">Transmembrane helix</keyword>
<organism evidence="2 3">
    <name type="scientific">Haloferax namakaokahaiae</name>
    <dbReference type="NCBI Taxonomy" id="1748331"/>
    <lineage>
        <taxon>Archaea</taxon>
        <taxon>Methanobacteriati</taxon>
        <taxon>Methanobacteriota</taxon>
        <taxon>Stenosarchaea group</taxon>
        <taxon>Halobacteria</taxon>
        <taxon>Halobacteriales</taxon>
        <taxon>Haloferacaceae</taxon>
        <taxon>Haloferax</taxon>
    </lineage>
</organism>
<dbReference type="Proteomes" id="UP001596481">
    <property type="component" value="Unassembled WGS sequence"/>
</dbReference>
<feature type="transmembrane region" description="Helical" evidence="1">
    <location>
        <begin position="64"/>
        <end position="84"/>
    </location>
</feature>
<protein>
    <submittedName>
        <fullName evidence="2">Uncharacterized protein</fullName>
    </submittedName>
</protein>
<feature type="transmembrane region" description="Helical" evidence="1">
    <location>
        <begin position="9"/>
        <end position="28"/>
    </location>
</feature>
<dbReference type="RefSeq" id="WP_390224623.1">
    <property type="nucleotide sequence ID" value="NZ_JBHTAA010000005.1"/>
</dbReference>
<comment type="caution">
    <text evidence="2">The sequence shown here is derived from an EMBL/GenBank/DDBJ whole genome shotgun (WGS) entry which is preliminary data.</text>
</comment>
<evidence type="ECO:0000256" key="1">
    <source>
        <dbReference type="SAM" id="Phobius"/>
    </source>
</evidence>
<dbReference type="EMBL" id="JBHTAA010000005">
    <property type="protein sequence ID" value="MFC7204707.1"/>
    <property type="molecule type" value="Genomic_DNA"/>
</dbReference>
<accession>A0ABD5ZHI6</accession>
<feature type="transmembrane region" description="Helical" evidence="1">
    <location>
        <begin position="112"/>
        <end position="129"/>
    </location>
</feature>
<keyword evidence="3" id="KW-1185">Reference proteome</keyword>
<keyword evidence="1" id="KW-0472">Membrane</keyword>
<name>A0ABD5ZHI6_9EURY</name>
<reference evidence="2 3" key="1">
    <citation type="journal article" date="2019" name="Int. J. Syst. Evol. Microbiol.">
        <title>The Global Catalogue of Microorganisms (GCM) 10K type strain sequencing project: providing services to taxonomists for standard genome sequencing and annotation.</title>
        <authorList>
            <consortium name="The Broad Institute Genomics Platform"/>
            <consortium name="The Broad Institute Genome Sequencing Center for Infectious Disease"/>
            <person name="Wu L."/>
            <person name="Ma J."/>
        </authorList>
    </citation>
    <scope>NUCLEOTIDE SEQUENCE [LARGE SCALE GENOMIC DNA]</scope>
    <source>
        <strain evidence="2 3">DSM 29988</strain>
    </source>
</reference>
<dbReference type="AlphaFoldDB" id="A0ABD5ZHI6"/>